<dbReference type="Proteomes" id="UP000199126">
    <property type="component" value="Unassembled WGS sequence"/>
</dbReference>
<protein>
    <submittedName>
        <fullName evidence="2">Nucleotide-binding universal stress protein, UspA family</fullName>
    </submittedName>
</protein>
<dbReference type="SUPFAM" id="SSF52402">
    <property type="entry name" value="Adenine nucleotide alpha hydrolases-like"/>
    <property type="match status" value="1"/>
</dbReference>
<feature type="domain" description="UspA" evidence="1">
    <location>
        <begin position="34"/>
        <end position="157"/>
    </location>
</feature>
<evidence type="ECO:0000259" key="1">
    <source>
        <dbReference type="Pfam" id="PF00582"/>
    </source>
</evidence>
<dbReference type="CDD" id="cd00293">
    <property type="entry name" value="USP-like"/>
    <property type="match status" value="1"/>
</dbReference>
<gene>
    <name evidence="2" type="ORF">SAMN04487948_12529</name>
</gene>
<proteinExistence type="predicted"/>
<reference evidence="3" key="1">
    <citation type="submission" date="2016-10" db="EMBL/GenBank/DDBJ databases">
        <authorList>
            <person name="Varghese N."/>
            <person name="Submissions S."/>
        </authorList>
    </citation>
    <scope>NUCLEOTIDE SEQUENCE [LARGE SCALE GENOMIC DNA]</scope>
    <source>
        <strain evidence="3">CGMCC 1.10121</strain>
    </source>
</reference>
<accession>A0A1H8W8N4</accession>
<dbReference type="InterPro" id="IPR006016">
    <property type="entry name" value="UspA"/>
</dbReference>
<organism evidence="2 3">
    <name type="scientific">Halogranum amylolyticum</name>
    <dbReference type="NCBI Taxonomy" id="660520"/>
    <lineage>
        <taxon>Archaea</taxon>
        <taxon>Methanobacteriati</taxon>
        <taxon>Methanobacteriota</taxon>
        <taxon>Stenosarchaea group</taxon>
        <taxon>Halobacteria</taxon>
        <taxon>Halobacteriales</taxon>
        <taxon>Haloferacaceae</taxon>
    </lineage>
</organism>
<sequence length="159" mass="17361">MNLTERQPLPAAKTLVSGYAFVGRGRRQTMAQQTVLLAVDDDTDRSEKQARLVCDLFDPDNVRTLVHHNFPMDDTESTLDDVPAVDAAESALLEAGFEVELYETTGKTGVSIVDTAEKFDADVVCLYARRRSPTGKVVFGSTAQDVILSTDRAVLLAPK</sequence>
<dbReference type="InterPro" id="IPR014729">
    <property type="entry name" value="Rossmann-like_a/b/a_fold"/>
</dbReference>
<dbReference type="Pfam" id="PF00582">
    <property type="entry name" value="Usp"/>
    <property type="match status" value="1"/>
</dbReference>
<keyword evidence="3" id="KW-1185">Reference proteome</keyword>
<name>A0A1H8W8N4_9EURY</name>
<evidence type="ECO:0000313" key="2">
    <source>
        <dbReference type="EMBL" id="SEP23883.1"/>
    </source>
</evidence>
<dbReference type="AlphaFoldDB" id="A0A1H8W8N4"/>
<dbReference type="Gene3D" id="3.40.50.620">
    <property type="entry name" value="HUPs"/>
    <property type="match status" value="1"/>
</dbReference>
<dbReference type="EMBL" id="FODV01000025">
    <property type="protein sequence ID" value="SEP23883.1"/>
    <property type="molecule type" value="Genomic_DNA"/>
</dbReference>
<evidence type="ECO:0000313" key="3">
    <source>
        <dbReference type="Proteomes" id="UP000199126"/>
    </source>
</evidence>